<comment type="caution">
    <text evidence="10">The sequence shown here is derived from an EMBL/GenBank/DDBJ whole genome shotgun (WGS) entry which is preliminary data.</text>
</comment>
<protein>
    <recommendedName>
        <fullName evidence="9">G-protein coupled receptors family 1 profile domain-containing protein</fullName>
    </recommendedName>
</protein>
<feature type="transmembrane region" description="Helical" evidence="8">
    <location>
        <begin position="50"/>
        <end position="70"/>
    </location>
</feature>
<evidence type="ECO:0000256" key="5">
    <source>
        <dbReference type="ARBA" id="ARBA00023136"/>
    </source>
</evidence>
<dbReference type="Proteomes" id="UP000663828">
    <property type="component" value="Unassembled WGS sequence"/>
</dbReference>
<keyword evidence="5 8" id="KW-0472">Membrane</keyword>
<proteinExistence type="predicted"/>
<dbReference type="InterPro" id="IPR017452">
    <property type="entry name" value="GPCR_Rhodpsn_7TM"/>
</dbReference>
<dbReference type="Gene3D" id="1.20.1070.10">
    <property type="entry name" value="Rhodopsin 7-helix transmembrane proteins"/>
    <property type="match status" value="1"/>
</dbReference>
<keyword evidence="11" id="KW-1185">Reference proteome</keyword>
<dbReference type="PANTHER" id="PTHR24243:SF233">
    <property type="entry name" value="THYROTROPIN-RELEASING HORMONE RECEPTOR"/>
    <property type="match status" value="1"/>
</dbReference>
<keyword evidence="6" id="KW-0675">Receptor</keyword>
<dbReference type="GO" id="GO:0004930">
    <property type="term" value="F:G protein-coupled receptor activity"/>
    <property type="evidence" value="ECO:0007669"/>
    <property type="project" value="UniProtKB-KW"/>
</dbReference>
<dbReference type="EMBL" id="CAJNOR010005989">
    <property type="protein sequence ID" value="CAF1582151.1"/>
    <property type="molecule type" value="Genomic_DNA"/>
</dbReference>
<accession>A0A815ZA38</accession>
<dbReference type="GO" id="GO:0005886">
    <property type="term" value="C:plasma membrane"/>
    <property type="evidence" value="ECO:0007669"/>
    <property type="project" value="TreeGrafter"/>
</dbReference>
<dbReference type="SUPFAM" id="SSF81321">
    <property type="entry name" value="Family A G protein-coupled receptor-like"/>
    <property type="match status" value="1"/>
</dbReference>
<feature type="transmembrane region" description="Helical" evidence="8">
    <location>
        <begin position="90"/>
        <end position="112"/>
    </location>
</feature>
<feature type="transmembrane region" description="Helical" evidence="8">
    <location>
        <begin position="224"/>
        <end position="245"/>
    </location>
</feature>
<dbReference type="InterPro" id="IPR000276">
    <property type="entry name" value="GPCR_Rhodpsn"/>
</dbReference>
<keyword evidence="3 8" id="KW-1133">Transmembrane helix</keyword>
<evidence type="ECO:0000256" key="6">
    <source>
        <dbReference type="ARBA" id="ARBA00023170"/>
    </source>
</evidence>
<evidence type="ECO:0000259" key="9">
    <source>
        <dbReference type="PROSITE" id="PS50262"/>
    </source>
</evidence>
<organism evidence="10 11">
    <name type="scientific">Adineta ricciae</name>
    <name type="common">Rotifer</name>
    <dbReference type="NCBI Taxonomy" id="249248"/>
    <lineage>
        <taxon>Eukaryota</taxon>
        <taxon>Metazoa</taxon>
        <taxon>Spiralia</taxon>
        <taxon>Gnathifera</taxon>
        <taxon>Rotifera</taxon>
        <taxon>Eurotatoria</taxon>
        <taxon>Bdelloidea</taxon>
        <taxon>Adinetida</taxon>
        <taxon>Adinetidae</taxon>
        <taxon>Adineta</taxon>
    </lineage>
</organism>
<feature type="transmembrane region" description="Helical" evidence="8">
    <location>
        <begin position="133"/>
        <end position="153"/>
    </location>
</feature>
<evidence type="ECO:0000313" key="10">
    <source>
        <dbReference type="EMBL" id="CAF1582151.1"/>
    </source>
</evidence>
<evidence type="ECO:0000256" key="7">
    <source>
        <dbReference type="ARBA" id="ARBA00023224"/>
    </source>
</evidence>
<reference evidence="10" key="1">
    <citation type="submission" date="2021-02" db="EMBL/GenBank/DDBJ databases">
        <authorList>
            <person name="Nowell W R."/>
        </authorList>
    </citation>
    <scope>NUCLEOTIDE SEQUENCE</scope>
</reference>
<evidence type="ECO:0000256" key="2">
    <source>
        <dbReference type="ARBA" id="ARBA00022692"/>
    </source>
</evidence>
<dbReference type="Pfam" id="PF00001">
    <property type="entry name" value="7tm_1"/>
    <property type="match status" value="1"/>
</dbReference>
<dbReference type="CDD" id="cd00637">
    <property type="entry name" value="7tm_classA_rhodopsin-like"/>
    <property type="match status" value="1"/>
</dbReference>
<feature type="transmembrane region" description="Helical" evidence="8">
    <location>
        <begin position="177"/>
        <end position="198"/>
    </location>
</feature>
<dbReference type="PROSITE" id="PS50262">
    <property type="entry name" value="G_PROTEIN_RECEP_F1_2"/>
    <property type="match status" value="1"/>
</dbReference>
<evidence type="ECO:0000256" key="1">
    <source>
        <dbReference type="ARBA" id="ARBA00004141"/>
    </source>
</evidence>
<feature type="transmembrane region" description="Helical" evidence="8">
    <location>
        <begin position="20"/>
        <end position="38"/>
    </location>
</feature>
<feature type="transmembrane region" description="Helical" evidence="8">
    <location>
        <begin position="257"/>
        <end position="281"/>
    </location>
</feature>
<gene>
    <name evidence="10" type="ORF">XAT740_LOCUS45625</name>
</gene>
<comment type="subcellular location">
    <subcellularLocation>
        <location evidence="1">Membrane</location>
        <topology evidence="1">Multi-pass membrane protein</topology>
    </subcellularLocation>
</comment>
<evidence type="ECO:0000256" key="8">
    <source>
        <dbReference type="SAM" id="Phobius"/>
    </source>
</evidence>
<sequence>MNGSSNIVDRVLQTNIYIQPIHFVLAVLTNTINIRILSSSTLRASPCTHYFLTYAILSIIYTCLLCPIQFARSFSVNLIRDMISCKLHAYFLFALPLQANLMIILASFDRFCASIQLNRLQSLNTILIARRNIVFSVIFSFGYMLPMLFIYHWNESSKKCFLQNNLIIKIYISSQVLIYYVISPILLVIFGILTIYNIHERSTRIKPLISTAARRRTETQLARMLFLQVLVHFIFILPFGILYSLNSFVPSTEIPKIIAIRLICVTWQQGDYFISFFLYILSANIYRQEFMRIINSMNCSIHRRTDYFSPRLQVEYDKIELSAKTTYSLA</sequence>
<dbReference type="PANTHER" id="PTHR24243">
    <property type="entry name" value="G-PROTEIN COUPLED RECEPTOR"/>
    <property type="match status" value="1"/>
</dbReference>
<name>A0A815ZA38_ADIRI</name>
<keyword evidence="2 8" id="KW-0812">Transmembrane</keyword>
<evidence type="ECO:0000256" key="4">
    <source>
        <dbReference type="ARBA" id="ARBA00023040"/>
    </source>
</evidence>
<feature type="domain" description="G-protein coupled receptors family 1 profile" evidence="9">
    <location>
        <begin position="29"/>
        <end position="279"/>
    </location>
</feature>
<keyword evidence="4" id="KW-0297">G-protein coupled receptor</keyword>
<evidence type="ECO:0000313" key="11">
    <source>
        <dbReference type="Proteomes" id="UP000663828"/>
    </source>
</evidence>
<keyword evidence="7" id="KW-0807">Transducer</keyword>
<evidence type="ECO:0000256" key="3">
    <source>
        <dbReference type="ARBA" id="ARBA00022989"/>
    </source>
</evidence>
<dbReference type="AlphaFoldDB" id="A0A815ZA38"/>